<dbReference type="GO" id="GO:0016757">
    <property type="term" value="F:glycosyltransferase activity"/>
    <property type="evidence" value="ECO:0007669"/>
    <property type="project" value="UniProtKB-KW"/>
</dbReference>
<organism evidence="5 6">
    <name type="scientific">Streptomyces nondiastaticus</name>
    <dbReference type="NCBI Taxonomy" id="3154512"/>
    <lineage>
        <taxon>Bacteria</taxon>
        <taxon>Bacillati</taxon>
        <taxon>Actinomycetota</taxon>
        <taxon>Actinomycetes</taxon>
        <taxon>Kitasatosporales</taxon>
        <taxon>Streptomycetaceae</taxon>
        <taxon>Streptomyces</taxon>
    </lineage>
</organism>
<dbReference type="PANTHER" id="PTHR12526">
    <property type="entry name" value="GLYCOSYLTRANSFERASE"/>
    <property type="match status" value="1"/>
</dbReference>
<dbReference type="Pfam" id="PF00534">
    <property type="entry name" value="Glycos_transf_1"/>
    <property type="match status" value="1"/>
</dbReference>
<evidence type="ECO:0000313" key="5">
    <source>
        <dbReference type="EMBL" id="MFF4217402.1"/>
    </source>
</evidence>
<dbReference type="PANTHER" id="PTHR12526:SF627">
    <property type="entry name" value="D-RHAMNOSYLTRANSFERASE WBPZ"/>
    <property type="match status" value="1"/>
</dbReference>
<evidence type="ECO:0000313" key="6">
    <source>
        <dbReference type="Proteomes" id="UP001602123"/>
    </source>
</evidence>
<keyword evidence="2 5" id="KW-0808">Transferase</keyword>
<dbReference type="Proteomes" id="UP001602123">
    <property type="component" value="Unassembled WGS sequence"/>
</dbReference>
<dbReference type="InterPro" id="IPR001296">
    <property type="entry name" value="Glyco_trans_1"/>
</dbReference>
<keyword evidence="6" id="KW-1185">Reference proteome</keyword>
<feature type="domain" description="Glycosyl transferase family 1" evidence="4">
    <location>
        <begin position="199"/>
        <end position="357"/>
    </location>
</feature>
<evidence type="ECO:0000256" key="2">
    <source>
        <dbReference type="ARBA" id="ARBA00022679"/>
    </source>
</evidence>
<gene>
    <name evidence="5" type="ORF">ACFYZM_14155</name>
</gene>
<name>A0ABW6TZY2_9ACTN</name>
<evidence type="ECO:0000256" key="1">
    <source>
        <dbReference type="ARBA" id="ARBA00021292"/>
    </source>
</evidence>
<evidence type="ECO:0000256" key="3">
    <source>
        <dbReference type="SAM" id="MobiDB-lite"/>
    </source>
</evidence>
<proteinExistence type="predicted"/>
<evidence type="ECO:0000259" key="4">
    <source>
        <dbReference type="Pfam" id="PF00534"/>
    </source>
</evidence>
<reference evidence="5 6" key="1">
    <citation type="submission" date="2024-10" db="EMBL/GenBank/DDBJ databases">
        <title>The Natural Products Discovery Center: Release of the First 8490 Sequenced Strains for Exploring Actinobacteria Biosynthetic Diversity.</title>
        <authorList>
            <person name="Kalkreuter E."/>
            <person name="Kautsar S.A."/>
            <person name="Yang D."/>
            <person name="Bader C.D."/>
            <person name="Teijaro C.N."/>
            <person name="Fluegel L."/>
            <person name="Davis C.M."/>
            <person name="Simpson J.R."/>
            <person name="Lauterbach L."/>
            <person name="Steele A.D."/>
            <person name="Gui C."/>
            <person name="Meng S."/>
            <person name="Li G."/>
            <person name="Viehrig K."/>
            <person name="Ye F."/>
            <person name="Su P."/>
            <person name="Kiefer A.F."/>
            <person name="Nichols A."/>
            <person name="Cepeda A.J."/>
            <person name="Yan W."/>
            <person name="Fan B."/>
            <person name="Jiang Y."/>
            <person name="Adhikari A."/>
            <person name="Zheng C.-J."/>
            <person name="Schuster L."/>
            <person name="Cowan T.M."/>
            <person name="Smanski M.J."/>
            <person name="Chevrette M.G."/>
            <person name="De Carvalho L.P.S."/>
            <person name="Shen B."/>
        </authorList>
    </citation>
    <scope>NUCLEOTIDE SEQUENCE [LARGE SCALE GENOMIC DNA]</scope>
    <source>
        <strain evidence="5 6">NPDC001650</strain>
    </source>
</reference>
<dbReference type="CDD" id="cd03820">
    <property type="entry name" value="GT4_AmsD-like"/>
    <property type="match status" value="1"/>
</dbReference>
<keyword evidence="5" id="KW-0328">Glycosyltransferase</keyword>
<feature type="region of interest" description="Disordered" evidence="3">
    <location>
        <begin position="421"/>
        <end position="447"/>
    </location>
</feature>
<accession>A0ABW6TZY2</accession>
<dbReference type="SUPFAM" id="SSF53756">
    <property type="entry name" value="UDP-Glycosyltransferase/glycogen phosphorylase"/>
    <property type="match status" value="1"/>
</dbReference>
<dbReference type="EMBL" id="JBIAUT010000004">
    <property type="protein sequence ID" value="MFF4217402.1"/>
    <property type="molecule type" value="Genomic_DNA"/>
</dbReference>
<sequence>MKIAFLIHNAYGIGGTIRATGNLASALAARHDVELVSVYRSADAPKLPPGRRVRLTSLIDIRKDAPGSETDNELQQQPSALLPARERDVKAFTRLADLRVAQYLEATDADVVVATRPGLLVHLTRLAAERTYVRIGQEHLIHGGHHPEVRAAQDAAIPLLDALTTVSEADAATHRAMLPEARTHIAALPNGVSAAAVEPSDGSAKLVVAAGRLIPVKRYGLLVDAFAKVVAERPDWRLRIYGRGPERTALRERIDELGLNENIALMGPHSPIETEWAKGSIAAVTSDFESFGMTIVEAMHCGVPVVATDCPQGPREIIEDGVDGLLVRPGDADAIAEGLLKLIDDEELRRSMGRAARASAQRYAPAQIAERFEQIVREVRPELLPEPAVVKAAEAPASAPAALRRTAARLVRPLRRKAAEAAGVLRPARPAATPAPQEPAPLKPLRPRASARATADGGLAVRLPRAGVTGEHLTLTARLRGTDGTGEGERIELPLTRPATGKGPLTAVLDRAGTTLAEGRWDFFVERADDGKRARVAADLVEQARLLTLPLGSDAAGHVTAWVPYATAAGSLTLRTWRRPAHAELDAITVGEASLTVTATLHGTAAPLTPASRLVLVSPEDGSYDVDVPVTALGERQLRCTVPYDLLFARRGTAHDVWRLALRPAPAEPHVPLGRLTGDGVDRKRTDVHPARTLEHPVRGTVAVRPVFDPENDLTLDVNDVTQATM</sequence>
<dbReference type="Gene3D" id="3.40.50.2000">
    <property type="entry name" value="Glycogen Phosphorylase B"/>
    <property type="match status" value="2"/>
</dbReference>
<protein>
    <recommendedName>
        <fullName evidence="1">D-inositol 3-phosphate glycosyltransferase</fullName>
    </recommendedName>
</protein>
<dbReference type="RefSeq" id="WP_388627099.1">
    <property type="nucleotide sequence ID" value="NZ_JBIAUT010000004.1"/>
</dbReference>
<comment type="caution">
    <text evidence="5">The sequence shown here is derived from an EMBL/GenBank/DDBJ whole genome shotgun (WGS) entry which is preliminary data.</text>
</comment>